<evidence type="ECO:0000313" key="1">
    <source>
        <dbReference type="EMBL" id="SVE34282.1"/>
    </source>
</evidence>
<organism evidence="1">
    <name type="scientific">marine metagenome</name>
    <dbReference type="NCBI Taxonomy" id="408172"/>
    <lineage>
        <taxon>unclassified sequences</taxon>
        <taxon>metagenomes</taxon>
        <taxon>ecological metagenomes</taxon>
    </lineage>
</organism>
<feature type="non-terminal residue" evidence="1">
    <location>
        <position position="37"/>
    </location>
</feature>
<gene>
    <name evidence="1" type="ORF">METZ01_LOCUS487136</name>
</gene>
<protein>
    <submittedName>
        <fullName evidence="1">Uncharacterized protein</fullName>
    </submittedName>
</protein>
<proteinExistence type="predicted"/>
<reference evidence="1" key="1">
    <citation type="submission" date="2018-05" db="EMBL/GenBank/DDBJ databases">
        <authorList>
            <person name="Lanie J.A."/>
            <person name="Ng W.-L."/>
            <person name="Kazmierczak K.M."/>
            <person name="Andrzejewski T.M."/>
            <person name="Davidsen T.M."/>
            <person name="Wayne K.J."/>
            <person name="Tettelin H."/>
            <person name="Glass J.I."/>
            <person name="Rusch D."/>
            <person name="Podicherti R."/>
            <person name="Tsui H.-C.T."/>
            <person name="Winkler M.E."/>
        </authorList>
    </citation>
    <scope>NUCLEOTIDE SEQUENCE</scope>
</reference>
<dbReference type="AlphaFoldDB" id="A0A383CQ08"/>
<sequence>MHIKPASRHTLNPNIFDIHKNNGECEVLYFIIEKEPV</sequence>
<accession>A0A383CQ08</accession>
<name>A0A383CQ08_9ZZZZ</name>
<dbReference type="EMBL" id="UINC01210692">
    <property type="protein sequence ID" value="SVE34282.1"/>
    <property type="molecule type" value="Genomic_DNA"/>
</dbReference>